<protein>
    <submittedName>
        <fullName evidence="7">LysE type translocator family protein</fullName>
    </submittedName>
</protein>
<proteinExistence type="predicted"/>
<feature type="transmembrane region" description="Helical" evidence="6">
    <location>
        <begin position="74"/>
        <end position="92"/>
    </location>
</feature>
<gene>
    <name evidence="7" type="ORF">KL86APRO_10692</name>
</gene>
<reference evidence="7" key="1">
    <citation type="submission" date="2016-04" db="EMBL/GenBank/DDBJ databases">
        <authorList>
            <person name="Evans L.H."/>
            <person name="Alamgir A."/>
            <person name="Owens N."/>
            <person name="Weber N.D."/>
            <person name="Virtaneva K."/>
            <person name="Barbian K."/>
            <person name="Babar A."/>
            <person name="Rosenke K."/>
        </authorList>
    </citation>
    <scope>NUCLEOTIDE SEQUENCE</scope>
    <source>
        <strain evidence="7">86</strain>
    </source>
</reference>
<name>A0A212J919_9PROT</name>
<accession>A0A212J919</accession>
<evidence type="ECO:0000256" key="6">
    <source>
        <dbReference type="SAM" id="Phobius"/>
    </source>
</evidence>
<feature type="transmembrane region" description="Helical" evidence="6">
    <location>
        <begin position="146"/>
        <end position="170"/>
    </location>
</feature>
<dbReference type="GO" id="GO:0015171">
    <property type="term" value="F:amino acid transmembrane transporter activity"/>
    <property type="evidence" value="ECO:0007669"/>
    <property type="project" value="TreeGrafter"/>
</dbReference>
<comment type="subcellular location">
    <subcellularLocation>
        <location evidence="1">Cell membrane</location>
        <topology evidence="1">Multi-pass membrane protein</topology>
    </subcellularLocation>
</comment>
<evidence type="ECO:0000313" key="7">
    <source>
        <dbReference type="EMBL" id="SBV95916.1"/>
    </source>
</evidence>
<dbReference type="PANTHER" id="PTHR30086">
    <property type="entry name" value="ARGININE EXPORTER PROTEIN ARGO"/>
    <property type="match status" value="1"/>
</dbReference>
<feature type="transmembrane region" description="Helical" evidence="6">
    <location>
        <begin position="40"/>
        <end position="68"/>
    </location>
</feature>
<keyword evidence="5 6" id="KW-0472">Membrane</keyword>
<dbReference type="GO" id="GO:0005886">
    <property type="term" value="C:plasma membrane"/>
    <property type="evidence" value="ECO:0007669"/>
    <property type="project" value="UniProtKB-SubCell"/>
</dbReference>
<keyword evidence="4 6" id="KW-1133">Transmembrane helix</keyword>
<organism evidence="7">
    <name type="scientific">uncultured Alphaproteobacteria bacterium</name>
    <dbReference type="NCBI Taxonomy" id="91750"/>
    <lineage>
        <taxon>Bacteria</taxon>
        <taxon>Pseudomonadati</taxon>
        <taxon>Pseudomonadota</taxon>
        <taxon>Alphaproteobacteria</taxon>
        <taxon>environmental samples</taxon>
    </lineage>
</organism>
<evidence type="ECO:0000256" key="1">
    <source>
        <dbReference type="ARBA" id="ARBA00004651"/>
    </source>
</evidence>
<evidence type="ECO:0000256" key="2">
    <source>
        <dbReference type="ARBA" id="ARBA00022475"/>
    </source>
</evidence>
<dbReference type="AlphaFoldDB" id="A0A212J919"/>
<dbReference type="InterPro" id="IPR001123">
    <property type="entry name" value="LeuE-type"/>
</dbReference>
<evidence type="ECO:0000256" key="5">
    <source>
        <dbReference type="ARBA" id="ARBA00023136"/>
    </source>
</evidence>
<feature type="transmembrane region" description="Helical" evidence="6">
    <location>
        <begin position="6"/>
        <end position="28"/>
    </location>
</feature>
<sequence length="206" mass="20758">MPFETLAAMAAALAILAVTPGPGVLAVISRAIGHGFADAAAMVVGIVLGDLVFFTAALTGWAAVAHAFGDVFEIVRLVAAVALVAMGGRMIRASFRGAAHPPPPARTAVKRRAFAAGLLLTLGNPKAILFYLAFLPTFIDLGRVDAVGALEIGAVIVTVIGGVLLGYAALAAKAATCLSRPAFARWMLRGAGSLLIGTGAAVAARS</sequence>
<keyword evidence="2" id="KW-1003">Cell membrane</keyword>
<keyword evidence="3 6" id="KW-0812">Transmembrane</keyword>
<dbReference type="EMBL" id="FLUO01000001">
    <property type="protein sequence ID" value="SBV95916.1"/>
    <property type="molecule type" value="Genomic_DNA"/>
</dbReference>
<feature type="transmembrane region" description="Helical" evidence="6">
    <location>
        <begin position="182"/>
        <end position="204"/>
    </location>
</feature>
<evidence type="ECO:0000256" key="4">
    <source>
        <dbReference type="ARBA" id="ARBA00022989"/>
    </source>
</evidence>
<feature type="transmembrane region" description="Helical" evidence="6">
    <location>
        <begin position="113"/>
        <end position="134"/>
    </location>
</feature>
<dbReference type="PANTHER" id="PTHR30086:SF20">
    <property type="entry name" value="ARGININE EXPORTER PROTEIN ARGO-RELATED"/>
    <property type="match status" value="1"/>
</dbReference>
<dbReference type="Pfam" id="PF01810">
    <property type="entry name" value="LysE"/>
    <property type="match status" value="1"/>
</dbReference>
<evidence type="ECO:0000256" key="3">
    <source>
        <dbReference type="ARBA" id="ARBA00022692"/>
    </source>
</evidence>